<feature type="signal peptide" evidence="9">
    <location>
        <begin position="1"/>
        <end position="35"/>
    </location>
</feature>
<dbReference type="GO" id="GO:0022857">
    <property type="term" value="F:transmembrane transporter activity"/>
    <property type="evidence" value="ECO:0007669"/>
    <property type="project" value="InterPro"/>
</dbReference>
<evidence type="ECO:0000313" key="10">
    <source>
        <dbReference type="EMBL" id="CAD9221011.1"/>
    </source>
</evidence>
<feature type="chain" id="PRO_5031459754" description="Major facilitator superfamily (MFS) profile domain-containing protein" evidence="9">
    <location>
        <begin position="36"/>
        <end position="566"/>
    </location>
</feature>
<dbReference type="Gene3D" id="1.20.1250.20">
    <property type="entry name" value="MFS general substrate transporter like domains"/>
    <property type="match status" value="1"/>
</dbReference>
<dbReference type="SUPFAM" id="SSF103473">
    <property type="entry name" value="MFS general substrate transporter"/>
    <property type="match status" value="1"/>
</dbReference>
<comment type="similarity">
    <text evidence="2">Belongs to the SLC43A transporter (TC 2.A.1.44) family.</text>
</comment>
<feature type="transmembrane region" description="Helical" evidence="8">
    <location>
        <begin position="116"/>
        <end position="137"/>
    </location>
</feature>
<feature type="region of interest" description="Disordered" evidence="7">
    <location>
        <begin position="211"/>
        <end position="240"/>
    </location>
</feature>
<keyword evidence="6 8" id="KW-0472">Membrane</keyword>
<keyword evidence="9" id="KW-0732">Signal</keyword>
<evidence type="ECO:0000256" key="4">
    <source>
        <dbReference type="ARBA" id="ARBA00022692"/>
    </source>
</evidence>
<sequence length="566" mass="61494">MAGCRSGPPPTPSRPMRVFMMTLALLHILLSSGEAYGWTALRPVLIRSGFFGAFNEAARTRKLNLVSTLGISANAMCKLPLGFILDRAGPRVTALLGSVFFIVGTLMMAWGDKQSVAQMAFAYFLLGTSGPFLQMPAFQFTNLFPSMKATLISLMITAFELSTGVFYLFNVANVKLALDHTQLFSIYAAVGVFTFFTSLFFWPDSPHVEPSNAPSPGDVEPARVNDHDKPATETEAEEEGGRPVVVGGRVPLIEQTFWRQVFSWEFAYVTFFFAVHNFTQGVVLTTTGMQVSHYFPDERTAEMMADLFSIILPMGFLPVLFCTLTGISGFILNRPQLAFLVVSLMSCTYGAMFLFPYIPCYLFLFAIFPVARQFVFSTFISYSATTFGYKSFGVLNGLASTIAGLVQLLQNVLVAMVVSDSVPFTWEEMDVLMSLVPTVLLIPPSIQLLRSLCCKPAHSNLSDPLLQGGDPNDPDYTGVGPAPVAIPGMPRSHSVASMAAGSYYGSLTMPAAGIPNFGSLSLSYGPKPFMLVGSFTSTADQDEHLLRSPPNGHPAAMIHHRTGGNS</sequence>
<feature type="compositionally biased region" description="Basic and acidic residues" evidence="7">
    <location>
        <begin position="220"/>
        <end position="232"/>
    </location>
</feature>
<proteinExistence type="inferred from homology"/>
<feature type="transmembrane region" description="Helical" evidence="8">
    <location>
        <begin position="307"/>
        <end position="330"/>
    </location>
</feature>
<keyword evidence="4 8" id="KW-0812">Transmembrane</keyword>
<dbReference type="GO" id="GO:0016020">
    <property type="term" value="C:membrane"/>
    <property type="evidence" value="ECO:0007669"/>
    <property type="project" value="UniProtKB-SubCell"/>
</dbReference>
<evidence type="ECO:0000256" key="7">
    <source>
        <dbReference type="SAM" id="MobiDB-lite"/>
    </source>
</evidence>
<name>A0A7S1T500_9CHLO</name>
<evidence type="ECO:0000256" key="6">
    <source>
        <dbReference type="ARBA" id="ARBA00023136"/>
    </source>
</evidence>
<accession>A0A7S1T500</accession>
<evidence type="ECO:0000256" key="3">
    <source>
        <dbReference type="ARBA" id="ARBA00022448"/>
    </source>
</evidence>
<protein>
    <recommendedName>
        <fullName evidence="11">Major facilitator superfamily (MFS) profile domain-containing protein</fullName>
    </recommendedName>
</protein>
<feature type="transmembrane region" description="Helical" evidence="8">
    <location>
        <begin position="92"/>
        <end position="110"/>
    </location>
</feature>
<keyword evidence="5 8" id="KW-1133">Transmembrane helix</keyword>
<organism evidence="10">
    <name type="scientific">Tetraselmis chuii</name>
    <dbReference type="NCBI Taxonomy" id="63592"/>
    <lineage>
        <taxon>Eukaryota</taxon>
        <taxon>Viridiplantae</taxon>
        <taxon>Chlorophyta</taxon>
        <taxon>core chlorophytes</taxon>
        <taxon>Chlorodendrophyceae</taxon>
        <taxon>Chlorodendrales</taxon>
        <taxon>Chlorodendraceae</taxon>
        <taxon>Tetraselmis</taxon>
    </lineage>
</organism>
<evidence type="ECO:0008006" key="11">
    <source>
        <dbReference type="Google" id="ProtNLM"/>
    </source>
</evidence>
<dbReference type="InterPro" id="IPR036259">
    <property type="entry name" value="MFS_trans_sf"/>
</dbReference>
<evidence type="ECO:0000256" key="9">
    <source>
        <dbReference type="SAM" id="SignalP"/>
    </source>
</evidence>
<feature type="transmembrane region" description="Helical" evidence="8">
    <location>
        <begin position="181"/>
        <end position="202"/>
    </location>
</feature>
<evidence type="ECO:0000256" key="1">
    <source>
        <dbReference type="ARBA" id="ARBA00004141"/>
    </source>
</evidence>
<feature type="transmembrane region" description="Helical" evidence="8">
    <location>
        <begin position="266"/>
        <end position="287"/>
    </location>
</feature>
<comment type="subcellular location">
    <subcellularLocation>
        <location evidence="1">Membrane</location>
        <topology evidence="1">Multi-pass membrane protein</topology>
    </subcellularLocation>
</comment>
<feature type="transmembrane region" description="Helical" evidence="8">
    <location>
        <begin position="394"/>
        <end position="419"/>
    </location>
</feature>
<evidence type="ECO:0000256" key="5">
    <source>
        <dbReference type="ARBA" id="ARBA00022989"/>
    </source>
</evidence>
<evidence type="ECO:0000256" key="2">
    <source>
        <dbReference type="ARBA" id="ARBA00006595"/>
    </source>
</evidence>
<feature type="transmembrane region" description="Helical" evidence="8">
    <location>
        <begin position="65"/>
        <end position="85"/>
    </location>
</feature>
<dbReference type="InterPro" id="IPR011701">
    <property type="entry name" value="MFS"/>
</dbReference>
<keyword evidence="3" id="KW-0813">Transport</keyword>
<dbReference type="PANTHER" id="PTHR20772:SF2">
    <property type="entry name" value="PROTEIN FMP42"/>
    <property type="match status" value="1"/>
</dbReference>
<dbReference type="AlphaFoldDB" id="A0A7S1T500"/>
<dbReference type="PANTHER" id="PTHR20772">
    <property type="entry name" value="PROTEIN FMP42"/>
    <property type="match status" value="1"/>
</dbReference>
<dbReference type="InterPro" id="IPR052599">
    <property type="entry name" value="SLC43A_AATransporter"/>
</dbReference>
<reference evidence="10" key="1">
    <citation type="submission" date="2021-01" db="EMBL/GenBank/DDBJ databases">
        <authorList>
            <person name="Corre E."/>
            <person name="Pelletier E."/>
            <person name="Niang G."/>
            <person name="Scheremetjew M."/>
            <person name="Finn R."/>
            <person name="Kale V."/>
            <person name="Holt S."/>
            <person name="Cochrane G."/>
            <person name="Meng A."/>
            <person name="Brown T."/>
            <person name="Cohen L."/>
        </authorList>
    </citation>
    <scope>NUCLEOTIDE SEQUENCE</scope>
    <source>
        <strain evidence="10">PLY429</strain>
    </source>
</reference>
<evidence type="ECO:0000256" key="8">
    <source>
        <dbReference type="SAM" id="Phobius"/>
    </source>
</evidence>
<dbReference type="Pfam" id="PF07690">
    <property type="entry name" value="MFS_1"/>
    <property type="match status" value="1"/>
</dbReference>
<gene>
    <name evidence="10" type="ORF">TCHU04912_LOCUS20372</name>
</gene>
<feature type="transmembrane region" description="Helical" evidence="8">
    <location>
        <begin position="149"/>
        <end position="169"/>
    </location>
</feature>
<dbReference type="EMBL" id="HBGG01039565">
    <property type="protein sequence ID" value="CAD9221011.1"/>
    <property type="molecule type" value="Transcribed_RNA"/>
</dbReference>